<name>A0A8H5C1X0_9AGAR</name>
<organism evidence="1 2">
    <name type="scientific">Ephemerocybe angulata</name>
    <dbReference type="NCBI Taxonomy" id="980116"/>
    <lineage>
        <taxon>Eukaryota</taxon>
        <taxon>Fungi</taxon>
        <taxon>Dikarya</taxon>
        <taxon>Basidiomycota</taxon>
        <taxon>Agaricomycotina</taxon>
        <taxon>Agaricomycetes</taxon>
        <taxon>Agaricomycetidae</taxon>
        <taxon>Agaricales</taxon>
        <taxon>Agaricineae</taxon>
        <taxon>Psathyrellaceae</taxon>
        <taxon>Ephemerocybe</taxon>
    </lineage>
</organism>
<evidence type="ECO:0000313" key="2">
    <source>
        <dbReference type="Proteomes" id="UP000541558"/>
    </source>
</evidence>
<dbReference type="EMBL" id="JAACJK010000110">
    <property type="protein sequence ID" value="KAF5332633.1"/>
    <property type="molecule type" value="Genomic_DNA"/>
</dbReference>
<evidence type="ECO:0000313" key="1">
    <source>
        <dbReference type="EMBL" id="KAF5332633.1"/>
    </source>
</evidence>
<proteinExistence type="predicted"/>
<dbReference type="Gene3D" id="3.80.10.10">
    <property type="entry name" value="Ribonuclease Inhibitor"/>
    <property type="match status" value="1"/>
</dbReference>
<gene>
    <name evidence="1" type="ORF">D9611_005388</name>
</gene>
<dbReference type="OrthoDB" id="3543113at2759"/>
<dbReference type="SUPFAM" id="SSF52058">
    <property type="entry name" value="L domain-like"/>
    <property type="match status" value="1"/>
</dbReference>
<accession>A0A8H5C1X0</accession>
<dbReference type="AlphaFoldDB" id="A0A8H5C1X0"/>
<sequence length="524" mass="58621">MNQCLGVAEIQSLICENLDRKSAFAMALTAHAFLEPALNEIWRTVDSFRPLIDCLPDDLWTAKALPSPTKPDKINTILHVAREPQAEDLHRYLTRYASRIRNFKPAVSAGMKMLSPDALLALQYATDFQPGALSPQLKHFQWISLKSIADGLGDEFVRRLSSYMILFVGKTVDSINLSDANTSTPLEMAAVRYILKRLPCLKLLRGLPANDATPLPESLVTLVRWDRLESAVLAGNPVTVRSLRHLASLPRLRQLTMMNLGITLPQGLSRAVTGFTSLQDVTYACDRLPRVLEFLQHLPQTNIVQSILFMGIKFCTPSQLTEALRYAETYLNPETLFTMEIREKAGRPAPQSLEELIETDQPDPVDLQPLHVFSKLKVLCLKFRGGVRLTSKEIEGIPNTWPNLRVLILLPTILNSHRFPSIDHIHVSALLRSLPLLRKLGLQFNTTQILSDEPNAEPWVSDLQELSVGASPISSPSRVIDFIKAHLPRLTTLTIPKKSSGVGEGTILERRWEAVHQGWKQGQS</sequence>
<dbReference type="Proteomes" id="UP000541558">
    <property type="component" value="Unassembled WGS sequence"/>
</dbReference>
<comment type="caution">
    <text evidence="1">The sequence shown here is derived from an EMBL/GenBank/DDBJ whole genome shotgun (WGS) entry which is preliminary data.</text>
</comment>
<dbReference type="InterPro" id="IPR032675">
    <property type="entry name" value="LRR_dom_sf"/>
</dbReference>
<protein>
    <recommendedName>
        <fullName evidence="3">F-box domain-containing protein</fullName>
    </recommendedName>
</protein>
<keyword evidence="2" id="KW-1185">Reference proteome</keyword>
<evidence type="ECO:0008006" key="3">
    <source>
        <dbReference type="Google" id="ProtNLM"/>
    </source>
</evidence>
<reference evidence="1 2" key="1">
    <citation type="journal article" date="2020" name="ISME J.">
        <title>Uncovering the hidden diversity of litter-decomposition mechanisms in mushroom-forming fungi.</title>
        <authorList>
            <person name="Floudas D."/>
            <person name="Bentzer J."/>
            <person name="Ahren D."/>
            <person name="Johansson T."/>
            <person name="Persson P."/>
            <person name="Tunlid A."/>
        </authorList>
    </citation>
    <scope>NUCLEOTIDE SEQUENCE [LARGE SCALE GENOMIC DNA]</scope>
    <source>
        <strain evidence="1 2">CBS 175.51</strain>
    </source>
</reference>